<dbReference type="AlphaFoldDB" id="A0A2H9ZU27"/>
<organism evidence="1 2">
    <name type="scientific">Apostasia shenzhenica</name>
    <dbReference type="NCBI Taxonomy" id="1088818"/>
    <lineage>
        <taxon>Eukaryota</taxon>
        <taxon>Viridiplantae</taxon>
        <taxon>Streptophyta</taxon>
        <taxon>Embryophyta</taxon>
        <taxon>Tracheophyta</taxon>
        <taxon>Spermatophyta</taxon>
        <taxon>Magnoliopsida</taxon>
        <taxon>Liliopsida</taxon>
        <taxon>Asparagales</taxon>
        <taxon>Orchidaceae</taxon>
        <taxon>Apostasioideae</taxon>
        <taxon>Apostasia</taxon>
    </lineage>
</organism>
<proteinExistence type="predicted"/>
<keyword evidence="2" id="KW-1185">Reference proteome</keyword>
<dbReference type="Proteomes" id="UP000236161">
    <property type="component" value="Unassembled WGS sequence"/>
</dbReference>
<sequence length="251" mass="28615">MLHREIIRKQCSGLPCRHGHMIGSQISTLPYELNQIVTSTIDKPRFMLRPKSPDHKIYHVKFPIFTTQNYPSWLPARHQPQSLTVEKQLQKAIIQLNINKITIKNHINTPPSSPTLTSPFLHGLEPANLRRQKSCSFPSAWRSGSRRRISRPSGIFSDENPYGELDSLSYAPSNRSVCGGRLRWREIWRRITRGKKRISDSSASLAANVPYDPYTYAQNFDEGSAWVEPENLSRSFSARFAAPSGGLRRFG</sequence>
<evidence type="ECO:0000313" key="2">
    <source>
        <dbReference type="Proteomes" id="UP000236161"/>
    </source>
</evidence>
<protein>
    <submittedName>
        <fullName evidence="1">Uncharacterized protein</fullName>
    </submittedName>
</protein>
<dbReference type="STRING" id="1088818.A0A2H9ZU27"/>
<accession>A0A2H9ZU27</accession>
<reference evidence="1 2" key="1">
    <citation type="journal article" date="2017" name="Nature">
        <title>The Apostasia genome and the evolution of orchids.</title>
        <authorList>
            <person name="Zhang G.Q."/>
            <person name="Liu K.W."/>
            <person name="Li Z."/>
            <person name="Lohaus R."/>
            <person name="Hsiao Y.Y."/>
            <person name="Niu S.C."/>
            <person name="Wang J.Y."/>
            <person name="Lin Y.C."/>
            <person name="Xu Q."/>
            <person name="Chen L.J."/>
            <person name="Yoshida K."/>
            <person name="Fujiwara S."/>
            <person name="Wang Z.W."/>
            <person name="Zhang Y.Q."/>
            <person name="Mitsuda N."/>
            <person name="Wang M."/>
            <person name="Liu G.H."/>
            <person name="Pecoraro L."/>
            <person name="Huang H.X."/>
            <person name="Xiao X.J."/>
            <person name="Lin M."/>
            <person name="Wu X.Y."/>
            <person name="Wu W.L."/>
            <person name="Chen Y.Y."/>
            <person name="Chang S.B."/>
            <person name="Sakamoto S."/>
            <person name="Ohme-Takagi M."/>
            <person name="Yagi M."/>
            <person name="Zeng S.J."/>
            <person name="Shen C.Y."/>
            <person name="Yeh C.M."/>
            <person name="Luo Y.B."/>
            <person name="Tsai W.C."/>
            <person name="Van de Peer Y."/>
            <person name="Liu Z.J."/>
        </authorList>
    </citation>
    <scope>NUCLEOTIDE SEQUENCE [LARGE SCALE GENOMIC DNA]</scope>
    <source>
        <strain evidence="2">cv. Shenzhen</strain>
        <tissue evidence="1">Stem</tissue>
    </source>
</reference>
<dbReference type="PANTHER" id="PTHR33168">
    <property type="entry name" value="STRESS INDUCED PROTEIN-RELATED"/>
    <property type="match status" value="1"/>
</dbReference>
<gene>
    <name evidence="1" type="ORF">AXF42_Ash015695</name>
</gene>
<dbReference type="EMBL" id="KZ453894">
    <property type="protein sequence ID" value="PKA46801.1"/>
    <property type="molecule type" value="Genomic_DNA"/>
</dbReference>
<evidence type="ECO:0000313" key="1">
    <source>
        <dbReference type="EMBL" id="PKA46801.1"/>
    </source>
</evidence>
<dbReference type="OrthoDB" id="1688035at2759"/>
<name>A0A2H9ZU27_9ASPA</name>